<dbReference type="InterPro" id="IPR029068">
    <property type="entry name" value="Glyas_Bleomycin-R_OHBP_Dase"/>
</dbReference>
<dbReference type="InterPro" id="IPR051332">
    <property type="entry name" value="Fosfomycin_Res_Enzymes"/>
</dbReference>
<protein>
    <submittedName>
        <fullName evidence="3">Lactoylglutathione lyase</fullName>
        <ecNumber evidence="3">4.4.1.5</ecNumber>
    </submittedName>
</protein>
<evidence type="ECO:0000256" key="1">
    <source>
        <dbReference type="ARBA" id="ARBA00022723"/>
    </source>
</evidence>
<keyword evidence="1" id="KW-0479">Metal-binding</keyword>
<dbReference type="RefSeq" id="WP_018304648.1">
    <property type="nucleotide sequence ID" value="NZ_KB902314.1"/>
</dbReference>
<dbReference type="GO" id="GO:0046872">
    <property type="term" value="F:metal ion binding"/>
    <property type="evidence" value="ECO:0007669"/>
    <property type="project" value="UniProtKB-KW"/>
</dbReference>
<gene>
    <name evidence="3" type="ORF">Wenmar_00534</name>
</gene>
<dbReference type="SUPFAM" id="SSF54593">
    <property type="entry name" value="Glyoxalase/Bleomycin resistance protein/Dihydroxybiphenyl dioxygenase"/>
    <property type="match status" value="1"/>
</dbReference>
<dbReference type="STRING" id="1123501.Wenmar_00534"/>
<reference evidence="3 4" key="1">
    <citation type="submission" date="2013-01" db="EMBL/GenBank/DDBJ databases">
        <authorList>
            <person name="Fiebig A."/>
            <person name="Goeker M."/>
            <person name="Klenk H.-P.P."/>
        </authorList>
    </citation>
    <scope>NUCLEOTIDE SEQUENCE [LARGE SCALE GENOMIC DNA]</scope>
    <source>
        <strain evidence="3 4">DSM 24838</strain>
    </source>
</reference>
<dbReference type="Pfam" id="PF00903">
    <property type="entry name" value="Glyoxalase"/>
    <property type="match status" value="1"/>
</dbReference>
<evidence type="ECO:0000259" key="2">
    <source>
        <dbReference type="PROSITE" id="PS51819"/>
    </source>
</evidence>
<evidence type="ECO:0000313" key="4">
    <source>
        <dbReference type="Proteomes" id="UP000035100"/>
    </source>
</evidence>
<dbReference type="eggNOG" id="COG0346">
    <property type="taxonomic scope" value="Bacteria"/>
</dbReference>
<evidence type="ECO:0000313" key="3">
    <source>
        <dbReference type="EMBL" id="KIQ71155.1"/>
    </source>
</evidence>
<keyword evidence="3" id="KW-0456">Lyase</keyword>
<proteinExistence type="predicted"/>
<dbReference type="EMBL" id="AONG01000003">
    <property type="protein sequence ID" value="KIQ71155.1"/>
    <property type="molecule type" value="Genomic_DNA"/>
</dbReference>
<dbReference type="GO" id="GO:0004462">
    <property type="term" value="F:lactoylglutathione lyase activity"/>
    <property type="evidence" value="ECO:0007669"/>
    <property type="project" value="UniProtKB-EC"/>
</dbReference>
<dbReference type="InterPro" id="IPR004360">
    <property type="entry name" value="Glyas_Fos-R_dOase_dom"/>
</dbReference>
<dbReference type="InterPro" id="IPR037523">
    <property type="entry name" value="VOC_core"/>
</dbReference>
<dbReference type="PANTHER" id="PTHR36113:SF6">
    <property type="entry name" value="FOSFOMYCIN RESISTANCE PROTEIN FOSX"/>
    <property type="match status" value="1"/>
</dbReference>
<feature type="domain" description="VOC" evidence="2">
    <location>
        <begin position="3"/>
        <end position="128"/>
    </location>
</feature>
<keyword evidence="4" id="KW-1185">Reference proteome</keyword>
<dbReference type="EC" id="4.4.1.5" evidence="3"/>
<dbReference type="PANTHER" id="PTHR36113">
    <property type="entry name" value="LYASE, PUTATIVE-RELATED-RELATED"/>
    <property type="match status" value="1"/>
</dbReference>
<accession>A0A0D0NSH0</accession>
<dbReference type="Proteomes" id="UP000035100">
    <property type="component" value="Unassembled WGS sequence"/>
</dbReference>
<comment type="caution">
    <text evidence="3">The sequence shown here is derived from an EMBL/GenBank/DDBJ whole genome shotgun (WGS) entry which is preliminary data.</text>
</comment>
<name>A0A0D0NSH0_9RHOB</name>
<dbReference type="Gene3D" id="3.10.180.10">
    <property type="entry name" value="2,3-Dihydroxybiphenyl 1,2-Dioxygenase, domain 1"/>
    <property type="match status" value="1"/>
</dbReference>
<sequence length="129" mass="13765">MARVEHVALWTRDLEGQAAFWADVFGATLGPVYESRNRPGFRSVFATLPDGPRLELMTGPWVGAAATTEDEGWAHVAVALGDRAAVDAAAARMRTAGRLVSGPRETGDGYYEAVIRAPGGCLVEIMADF</sequence>
<dbReference type="AlphaFoldDB" id="A0A0D0NSH0"/>
<dbReference type="PROSITE" id="PS51819">
    <property type="entry name" value="VOC"/>
    <property type="match status" value="1"/>
</dbReference>
<dbReference type="OrthoDB" id="9800438at2"/>
<organism evidence="3 4">
    <name type="scientific">Wenxinia marina DSM 24838</name>
    <dbReference type="NCBI Taxonomy" id="1123501"/>
    <lineage>
        <taxon>Bacteria</taxon>
        <taxon>Pseudomonadati</taxon>
        <taxon>Pseudomonadota</taxon>
        <taxon>Alphaproteobacteria</taxon>
        <taxon>Rhodobacterales</taxon>
        <taxon>Roseobacteraceae</taxon>
        <taxon>Wenxinia</taxon>
    </lineage>
</organism>